<name>A0ABM9PL04_9FLAO</name>
<sequence length="111" mass="12292">MRVSVLGVEYQVKFGFKCLRLLCESYGYKTLGGIDELMRKHNFSSLQDPTFEQLDFIGNLILAGIRSVDEGCSLTSDNILDEVLKGGIDTIGVLNLLLESFPKETEGEGNQ</sequence>
<evidence type="ECO:0000313" key="1">
    <source>
        <dbReference type="EMBL" id="CAL2106360.1"/>
    </source>
</evidence>
<proteinExistence type="predicted"/>
<organism evidence="1 2">
    <name type="scientific">Tenacibaculum vairaonense</name>
    <dbReference type="NCBI Taxonomy" id="3137860"/>
    <lineage>
        <taxon>Bacteria</taxon>
        <taxon>Pseudomonadati</taxon>
        <taxon>Bacteroidota</taxon>
        <taxon>Flavobacteriia</taxon>
        <taxon>Flavobacteriales</taxon>
        <taxon>Flavobacteriaceae</taxon>
        <taxon>Tenacibaculum</taxon>
    </lineage>
</organism>
<dbReference type="EMBL" id="CAXJRC010000013">
    <property type="protein sequence ID" value="CAL2106360.1"/>
    <property type="molecule type" value="Genomic_DNA"/>
</dbReference>
<keyword evidence="2" id="KW-1185">Reference proteome</keyword>
<comment type="caution">
    <text evidence="1">The sequence shown here is derived from an EMBL/GenBank/DDBJ whole genome shotgun (WGS) entry which is preliminary data.</text>
</comment>
<dbReference type="Proteomes" id="UP001497602">
    <property type="component" value="Unassembled WGS sequence"/>
</dbReference>
<protein>
    <submittedName>
        <fullName evidence="1">Uncharacterized protein</fullName>
    </submittedName>
</protein>
<dbReference type="RefSeq" id="WP_348702684.1">
    <property type="nucleotide sequence ID" value="NZ_CAXIYA010000006.1"/>
</dbReference>
<accession>A0ABM9PL04</accession>
<gene>
    <name evidence="1" type="ORF">T190115A13A_210014</name>
</gene>
<reference evidence="1 2" key="1">
    <citation type="submission" date="2024-05" db="EMBL/GenBank/DDBJ databases">
        <authorList>
            <person name="Duchaud E."/>
        </authorList>
    </citation>
    <scope>NUCLEOTIDE SEQUENCE [LARGE SCALE GENOMIC DNA]</scope>
    <source>
        <strain evidence="1">Ena-SAMPLE-TAB-13-05-2024-13:56:06:370-140305</strain>
    </source>
</reference>
<evidence type="ECO:0000313" key="2">
    <source>
        <dbReference type="Proteomes" id="UP001497602"/>
    </source>
</evidence>